<dbReference type="InterPro" id="IPR012340">
    <property type="entry name" value="NA-bd_OB-fold"/>
</dbReference>
<dbReference type="CDD" id="cd03703">
    <property type="entry name" value="aeIF5B_II"/>
    <property type="match status" value="1"/>
</dbReference>
<dbReference type="InterPro" id="IPR027417">
    <property type="entry name" value="P-loop_NTPase"/>
</dbReference>
<feature type="compositionally biased region" description="Basic and acidic residues" evidence="16">
    <location>
        <begin position="892"/>
        <end position="906"/>
    </location>
</feature>
<dbReference type="NCBIfam" id="NF003078">
    <property type="entry name" value="PRK04004.1"/>
    <property type="match status" value="1"/>
</dbReference>
<evidence type="ECO:0000256" key="6">
    <source>
        <dbReference type="ARBA" id="ARBA00022540"/>
    </source>
</evidence>
<dbReference type="FunFam" id="2.40.30.10:FF:000013">
    <property type="entry name" value="eukaryotic translation initiation factor 5B"/>
    <property type="match status" value="1"/>
</dbReference>
<feature type="compositionally biased region" description="Low complexity" evidence="16">
    <location>
        <begin position="578"/>
        <end position="596"/>
    </location>
</feature>
<keyword evidence="13" id="KW-0342">GTP-binding</keyword>
<evidence type="ECO:0000259" key="18">
    <source>
        <dbReference type="PROSITE" id="PS51722"/>
    </source>
</evidence>
<dbReference type="Gene3D" id="2.40.50.140">
    <property type="entry name" value="Nucleic acid-binding proteins"/>
    <property type="match status" value="1"/>
</dbReference>
<dbReference type="OrthoDB" id="4928at2759"/>
<dbReference type="PRINTS" id="PR00315">
    <property type="entry name" value="ELONGATNFCT"/>
</dbReference>
<dbReference type="EC" id="3.6.5.3" evidence="3"/>
<feature type="compositionally biased region" description="Basic residues" evidence="16">
    <location>
        <begin position="233"/>
        <end position="242"/>
    </location>
</feature>
<dbReference type="Gene3D" id="3.40.50.10050">
    <property type="entry name" value="Translation initiation factor IF- 2, domain 3"/>
    <property type="match status" value="1"/>
</dbReference>
<feature type="compositionally biased region" description="Low complexity" evidence="16">
    <location>
        <begin position="934"/>
        <end position="943"/>
    </location>
</feature>
<feature type="region of interest" description="Disordered" evidence="16">
    <location>
        <begin position="507"/>
        <end position="761"/>
    </location>
</feature>
<proteinExistence type="inferred from homology"/>
<dbReference type="NCBIfam" id="TIGR00231">
    <property type="entry name" value="small_GTP"/>
    <property type="match status" value="1"/>
</dbReference>
<dbReference type="PROSITE" id="PS50886">
    <property type="entry name" value="TRBD"/>
    <property type="match status" value="1"/>
</dbReference>
<feature type="compositionally biased region" description="Low complexity" evidence="16">
    <location>
        <begin position="616"/>
        <end position="638"/>
    </location>
</feature>
<dbReference type="GeneID" id="19014610"/>
<evidence type="ECO:0000256" key="4">
    <source>
        <dbReference type="ARBA" id="ARBA00013824"/>
    </source>
</evidence>
<feature type="compositionally biased region" description="Basic residues" evidence="16">
    <location>
        <begin position="344"/>
        <end position="354"/>
    </location>
</feature>
<name>K8F1K4_9CHLO</name>
<feature type="domain" description="TRNA-binding" evidence="17">
    <location>
        <begin position="392"/>
        <end position="507"/>
    </location>
</feature>
<dbReference type="PANTHER" id="PTHR43381">
    <property type="entry name" value="TRANSLATION INITIATION FACTOR IF-2-RELATED"/>
    <property type="match status" value="1"/>
</dbReference>
<evidence type="ECO:0000313" key="20">
    <source>
        <dbReference type="Proteomes" id="UP000198341"/>
    </source>
</evidence>
<dbReference type="Pfam" id="PF14578">
    <property type="entry name" value="GTP_EFTU_D4"/>
    <property type="match status" value="1"/>
</dbReference>
<gene>
    <name evidence="19" type="ORF">Bathy07g01200</name>
</gene>
<dbReference type="InterPro" id="IPR002547">
    <property type="entry name" value="tRNA-bd_dom"/>
</dbReference>
<evidence type="ECO:0000256" key="7">
    <source>
        <dbReference type="ARBA" id="ARBA00022555"/>
    </source>
</evidence>
<keyword evidence="8" id="KW-0479">Metal-binding</keyword>
<evidence type="ECO:0000256" key="10">
    <source>
        <dbReference type="ARBA" id="ARBA00022801"/>
    </source>
</evidence>
<dbReference type="PROSITE" id="PS51722">
    <property type="entry name" value="G_TR_2"/>
    <property type="match status" value="1"/>
</dbReference>
<evidence type="ECO:0000256" key="5">
    <source>
        <dbReference type="ARBA" id="ARBA00022490"/>
    </source>
</evidence>
<dbReference type="FunFam" id="3.40.50.10050:FF:000002">
    <property type="entry name" value="Eukaryotic translation initiation factor 5B"/>
    <property type="match status" value="1"/>
</dbReference>
<dbReference type="GO" id="GO:0005739">
    <property type="term" value="C:mitochondrion"/>
    <property type="evidence" value="ECO:0007669"/>
    <property type="project" value="TreeGrafter"/>
</dbReference>
<evidence type="ECO:0000313" key="19">
    <source>
        <dbReference type="EMBL" id="CCO65965.1"/>
    </source>
</evidence>
<dbReference type="InterPro" id="IPR023115">
    <property type="entry name" value="TIF_IF2_dom3"/>
</dbReference>
<dbReference type="CDD" id="cd02796">
    <property type="entry name" value="tRNA_bind_bactPheRS"/>
    <property type="match status" value="1"/>
</dbReference>
<evidence type="ECO:0000259" key="17">
    <source>
        <dbReference type="PROSITE" id="PS50886"/>
    </source>
</evidence>
<dbReference type="CDD" id="cd01887">
    <property type="entry name" value="IF2_eIF5B"/>
    <property type="match status" value="1"/>
</dbReference>
<dbReference type="InterPro" id="IPR015760">
    <property type="entry name" value="TIF_IF2"/>
</dbReference>
<evidence type="ECO:0000256" key="11">
    <source>
        <dbReference type="ARBA" id="ARBA00022884"/>
    </source>
</evidence>
<feature type="compositionally biased region" description="Low complexity" evidence="16">
    <location>
        <begin position="198"/>
        <end position="210"/>
    </location>
</feature>
<dbReference type="InterPro" id="IPR036925">
    <property type="entry name" value="TIF_IF2_dom3_sf"/>
</dbReference>
<dbReference type="InterPro" id="IPR000795">
    <property type="entry name" value="T_Tr_GTP-bd_dom"/>
</dbReference>
<evidence type="ECO:0000256" key="8">
    <source>
        <dbReference type="ARBA" id="ARBA00022723"/>
    </source>
</evidence>
<feature type="compositionally biased region" description="Basic and acidic residues" evidence="16">
    <location>
        <begin position="805"/>
        <end position="820"/>
    </location>
</feature>
<sequence>MRDEHILVMQHQSRPYLGRSKLQPLHFRGELFFLPLLLPLLRSRELLPHDQSSRVSSSSSFSYKSKSSRFISFFLRDCLVCLALKSPQITQTTQKHTLLNTRTQKAKASEGQRVRENTRYTDNNVFFSAERKRKKSFYTPRLLFKVLKSSVTSSPWSARNTCFEVSLTAFEKKIMAKGKKKNRKNEYSSDEEDEDPLKGGAAKGAAPAGGNNDGPDGGEGGEQQEKSKTQLKKEKKNKKKGQANKQKNQSEDDLDDPLDPLAAANAGNGGAFVAEEEEEEEEARAATTTKPKKNKGKNNTAMGGGGGMASAFAMLMDEDEDDVEDEEEEKKKEEEEERKETKTKDKKKKKKKKGFAGAIGFDDEDGDEDNDGDDGVVVIKEKKKSKKKIVSSDAKPYICVASIVEVGRHSMAENLKVCTVDYGRKKDARVVCGAPNLKAGMKIIFAPAGTKIPATDFEVEKQPLRGVMSEGMILSATDMGWEVDEDEDMDGVIELMDVSLQVGDEASDLEDKFGTSSTTASFKEMKKEEDKEEVASSPPPPAPAQDEDEDGNKTKPKDNKKNKKKEKKKEAEEEDLDALFAELDIKPSEAPAAAGAEEGESKAAKKRRKAAERAAAEAAAAAAAGGDGNANADDAGNADGDDGEGKELTENQKKKLKKKQKEKEKKEALEAEKAKKAAEKPKSSAVLAMQQLMEQRKIEEAEEKERLKREKQEAEEAAEREAQAEREAEEKRELKKQKEKEKKERLKAEGKLLSAKQKEEQKRMEAVRAQLLAKSGGAIPQAEKKLSYKEEQALKKKRFEEAKEAAIKKKEEEEKQKEQELLAAKAAADAKAKAEESDDAADDWEAEDWDDKDVLLPGQKEEQERLKKLEEEKIRKEEAKVLQAKKTAATSSKEKPWAKAAREKAKAKAAAAEASSSSDVSSSSDDSDSDSDSSDYSSSYYSSSEDEEERARLDHLAELRIQRLDRFEAKKAAANADKLRCPIICILGHVDTGKTKLLDNVRRTNVQDNEAGGITQQIGATFVPKQSLIDRTHSLNKGEFELNVPGLLVIDTPGHESFTNLRSRGSSLCDLAVLVVDIMHGLEPQTIESLNMLRSRKTPFVIALNKCDRMFDWEVHTDSPMQESLQKQKKFVSKEFETRSREVLLAFAEEGLNAALYWENPDPRTFVNVIPTSAHTGEGMPDLLQTLVHLSQSRLNERIRFIDSVQCTVLEVKMIEGLGTTMDIILINGTLREGQTIVIAGLDGPIVTTIRALLTPQPLKEIRVKANYIHHKEIQGAQGIKIVANGLEKAIAGTAMLVKEVEEDDIEELKQDASNDVNNIMDTVDRTGHGVWVQASTLGSLEALLEFLKSPAVKIPVAGVALGPVNKRDVMGASVMHERKCSQYATILAFDVPVTDEAKKMCNELNVKLMTADIIYHLFDQFSAYMKEYREKQKEEQSKFVNFPCCLRIIESCVFNKRDPIVVGVDVIKGICRVGTQITIPSQNYIDIGKIESIELNKKSVDVAKAGQSVAIKIQPGSTEEGMRMYGRHFDHTDELVARMTRPSIDAMKEFYRDELQKDDWRLVVELKTKLEKFTGEPI</sequence>
<feature type="compositionally biased region" description="Low complexity" evidence="16">
    <location>
        <begin position="908"/>
        <end position="924"/>
    </location>
</feature>
<organism evidence="19 20">
    <name type="scientific">Bathycoccus prasinos</name>
    <dbReference type="NCBI Taxonomy" id="41875"/>
    <lineage>
        <taxon>Eukaryota</taxon>
        <taxon>Viridiplantae</taxon>
        <taxon>Chlorophyta</taxon>
        <taxon>Mamiellophyceae</taxon>
        <taxon>Mamiellales</taxon>
        <taxon>Bathycoccaceae</taxon>
        <taxon>Bathycoccus</taxon>
    </lineage>
</organism>
<dbReference type="GO" id="GO:0046872">
    <property type="term" value="F:metal ion binding"/>
    <property type="evidence" value="ECO:0007669"/>
    <property type="project" value="UniProtKB-KW"/>
</dbReference>
<evidence type="ECO:0000256" key="16">
    <source>
        <dbReference type="SAM" id="MobiDB-lite"/>
    </source>
</evidence>
<evidence type="ECO:0000256" key="3">
    <source>
        <dbReference type="ARBA" id="ARBA00011986"/>
    </source>
</evidence>
<keyword evidence="5" id="KW-0963">Cytoplasm</keyword>
<dbReference type="Gene3D" id="2.40.30.10">
    <property type="entry name" value="Translation factors"/>
    <property type="match status" value="2"/>
</dbReference>
<dbReference type="GO" id="GO:0003743">
    <property type="term" value="F:translation initiation factor activity"/>
    <property type="evidence" value="ECO:0007669"/>
    <property type="project" value="UniProtKB-KW"/>
</dbReference>
<dbReference type="FunFam" id="2.40.30.10:FF:000026">
    <property type="entry name" value="Eukaryotic translation initiation factor 5B"/>
    <property type="match status" value="1"/>
</dbReference>
<dbReference type="PANTHER" id="PTHR43381:SF4">
    <property type="entry name" value="EUKARYOTIC TRANSLATION INITIATION FACTOR 5B"/>
    <property type="match status" value="1"/>
</dbReference>
<keyword evidence="11 15" id="KW-0694">RNA-binding</keyword>
<feature type="compositionally biased region" description="Acidic residues" evidence="16">
    <location>
        <begin position="361"/>
        <end position="372"/>
    </location>
</feature>
<dbReference type="SUPFAM" id="SSF52540">
    <property type="entry name" value="P-loop containing nucleoside triphosphate hydrolases"/>
    <property type="match status" value="1"/>
</dbReference>
<dbReference type="SUPFAM" id="SSF50249">
    <property type="entry name" value="Nucleic acid-binding proteins"/>
    <property type="match status" value="1"/>
</dbReference>
<feature type="compositionally biased region" description="Gly residues" evidence="16">
    <location>
        <begin position="211"/>
        <end position="221"/>
    </location>
</feature>
<evidence type="ECO:0000256" key="14">
    <source>
        <dbReference type="ARBA" id="ARBA00032478"/>
    </source>
</evidence>
<reference evidence="19 20" key="1">
    <citation type="submission" date="2011-10" db="EMBL/GenBank/DDBJ databases">
        <authorList>
            <person name="Genoscope - CEA"/>
        </authorList>
    </citation>
    <scope>NUCLEOTIDE SEQUENCE [LARGE SCALE GENOMIC DNA]</scope>
    <source>
        <strain evidence="19 20">RCC 1105</strain>
    </source>
</reference>
<keyword evidence="10" id="KW-0378">Hydrolase</keyword>
<dbReference type="STRING" id="41875.K8F1K4"/>
<dbReference type="eggNOG" id="KOG1144">
    <property type="taxonomic scope" value="Eukaryota"/>
</dbReference>
<feature type="compositionally biased region" description="Basic and acidic residues" evidence="16">
    <location>
        <begin position="329"/>
        <end position="343"/>
    </location>
</feature>
<dbReference type="InterPro" id="IPR029459">
    <property type="entry name" value="EFTU-type"/>
</dbReference>
<feature type="compositionally biased region" description="Basic and acidic residues" evidence="16">
    <location>
        <begin position="661"/>
        <end position="682"/>
    </location>
</feature>
<keyword evidence="6 19" id="KW-0396">Initiation factor</keyword>
<feature type="domain" description="Tr-type G" evidence="18">
    <location>
        <begin position="979"/>
        <end position="1196"/>
    </location>
</feature>
<feature type="compositionally biased region" description="Basic and acidic residues" evidence="16">
    <location>
        <begin position="859"/>
        <end position="880"/>
    </location>
</feature>
<evidence type="ECO:0000256" key="2">
    <source>
        <dbReference type="ARBA" id="ARBA00007733"/>
    </source>
</evidence>
<evidence type="ECO:0000256" key="15">
    <source>
        <dbReference type="PROSITE-ProRule" id="PRU00209"/>
    </source>
</evidence>
<keyword evidence="9" id="KW-0547">Nucleotide-binding</keyword>
<accession>K8F1K4</accession>
<evidence type="ECO:0000256" key="1">
    <source>
        <dbReference type="ARBA" id="ARBA00004496"/>
    </source>
</evidence>
<dbReference type="Pfam" id="PF00009">
    <property type="entry name" value="GTP_EFTU"/>
    <property type="match status" value="1"/>
</dbReference>
<feature type="region of interest" description="Disordered" evidence="16">
    <location>
        <begin position="805"/>
        <end position="949"/>
    </location>
</feature>
<dbReference type="SUPFAM" id="SSF52156">
    <property type="entry name" value="Initiation factor IF2/eIF5b, domain 3"/>
    <property type="match status" value="1"/>
</dbReference>
<keyword evidence="20" id="KW-1185">Reference proteome</keyword>
<keyword evidence="12" id="KW-0648">Protein biosynthesis</keyword>
<dbReference type="InterPro" id="IPR005225">
    <property type="entry name" value="Small_GTP-bd"/>
</dbReference>
<feature type="compositionally biased region" description="Acidic residues" evidence="16">
    <location>
        <begin position="836"/>
        <end position="851"/>
    </location>
</feature>
<dbReference type="Pfam" id="PF11987">
    <property type="entry name" value="IF-2"/>
    <property type="match status" value="1"/>
</dbReference>
<dbReference type="RefSeq" id="XP_007511877.1">
    <property type="nucleotide sequence ID" value="XM_007511815.1"/>
</dbReference>
<dbReference type="GO" id="GO:0005525">
    <property type="term" value="F:GTP binding"/>
    <property type="evidence" value="ECO:0007669"/>
    <property type="project" value="UniProtKB-KW"/>
</dbReference>
<comment type="subcellular location">
    <subcellularLocation>
        <location evidence="1">Cytoplasm</location>
    </subcellularLocation>
</comment>
<feature type="compositionally biased region" description="Acidic residues" evidence="16">
    <location>
        <begin position="316"/>
        <end position="328"/>
    </location>
</feature>
<keyword evidence="7 15" id="KW-0820">tRNA-binding</keyword>
<dbReference type="SUPFAM" id="SSF50447">
    <property type="entry name" value="Translation proteins"/>
    <property type="match status" value="1"/>
</dbReference>
<comment type="similarity">
    <text evidence="2">Belongs to the TRAFAC class translation factor GTPase superfamily. Classic translation factor GTPase family. IF-2 subfamily.</text>
</comment>
<feature type="compositionally biased region" description="Basic and acidic residues" evidence="16">
    <location>
        <begin position="643"/>
        <end position="653"/>
    </location>
</feature>
<dbReference type="InterPro" id="IPR009000">
    <property type="entry name" value="Transl_B-barrel_sf"/>
</dbReference>
<dbReference type="KEGG" id="bpg:Bathy07g01200"/>
<evidence type="ECO:0000256" key="12">
    <source>
        <dbReference type="ARBA" id="ARBA00022917"/>
    </source>
</evidence>
<dbReference type="CDD" id="cd16266">
    <property type="entry name" value="IF2_aeIF5B_IV"/>
    <property type="match status" value="1"/>
</dbReference>
<feature type="region of interest" description="Disordered" evidence="16">
    <location>
        <begin position="176"/>
        <end position="372"/>
    </location>
</feature>
<feature type="compositionally biased region" description="Basic and acidic residues" evidence="16">
    <location>
        <begin position="694"/>
        <end position="761"/>
    </location>
</feature>
<dbReference type="InterPro" id="IPR033714">
    <property type="entry name" value="tRNA_bind_bactPheRS"/>
</dbReference>
<dbReference type="GO" id="GO:0003924">
    <property type="term" value="F:GTPase activity"/>
    <property type="evidence" value="ECO:0007669"/>
    <property type="project" value="InterPro"/>
</dbReference>
<dbReference type="Pfam" id="PF01588">
    <property type="entry name" value="tRNA_bind"/>
    <property type="match status" value="1"/>
</dbReference>
<protein>
    <recommendedName>
        <fullName evidence="4">Eukaryotic translation initiation factor 5B</fullName>
        <ecNumber evidence="3">3.6.5.3</ecNumber>
    </recommendedName>
    <alternativeName>
        <fullName evidence="14">Translation initiation factor IF-2</fullName>
    </alternativeName>
</protein>
<dbReference type="FunFam" id="3.40.50.300:FF:000112">
    <property type="entry name" value="Eukaryotic translation initiation factor 5B"/>
    <property type="match status" value="1"/>
</dbReference>
<feature type="compositionally biased region" description="Basic and acidic residues" evidence="16">
    <location>
        <begin position="223"/>
        <end position="232"/>
    </location>
</feature>
<dbReference type="Proteomes" id="UP000198341">
    <property type="component" value="Chromosome 7"/>
</dbReference>
<dbReference type="EMBL" id="FO082272">
    <property type="protein sequence ID" value="CCO65965.1"/>
    <property type="molecule type" value="Genomic_DNA"/>
</dbReference>
<dbReference type="GO" id="GO:0000049">
    <property type="term" value="F:tRNA binding"/>
    <property type="evidence" value="ECO:0007669"/>
    <property type="project" value="UniProtKB-UniRule"/>
</dbReference>
<evidence type="ECO:0000256" key="13">
    <source>
        <dbReference type="ARBA" id="ARBA00023134"/>
    </source>
</evidence>
<evidence type="ECO:0000256" key="9">
    <source>
        <dbReference type="ARBA" id="ARBA00022741"/>
    </source>
</evidence>
<dbReference type="Gene3D" id="3.40.50.300">
    <property type="entry name" value="P-loop containing nucleotide triphosphate hydrolases"/>
    <property type="match status" value="1"/>
</dbReference>